<dbReference type="InterPro" id="IPR020846">
    <property type="entry name" value="MFS_dom"/>
</dbReference>
<feature type="transmembrane region" description="Helical" evidence="5">
    <location>
        <begin position="335"/>
        <end position="358"/>
    </location>
</feature>
<gene>
    <name evidence="7" type="ORF">B4U79_13262</name>
</gene>
<name>A0A443QGW6_9ACAR</name>
<evidence type="ECO:0000256" key="4">
    <source>
        <dbReference type="ARBA" id="ARBA00023136"/>
    </source>
</evidence>
<feature type="transmembrane region" description="Helical" evidence="5">
    <location>
        <begin position="21"/>
        <end position="40"/>
    </location>
</feature>
<evidence type="ECO:0000256" key="5">
    <source>
        <dbReference type="SAM" id="Phobius"/>
    </source>
</evidence>
<dbReference type="GO" id="GO:0020037">
    <property type="term" value="F:heme binding"/>
    <property type="evidence" value="ECO:0007669"/>
    <property type="project" value="TreeGrafter"/>
</dbReference>
<organism evidence="7 8">
    <name type="scientific">Dinothrombium tinctorium</name>
    <dbReference type="NCBI Taxonomy" id="1965070"/>
    <lineage>
        <taxon>Eukaryota</taxon>
        <taxon>Metazoa</taxon>
        <taxon>Ecdysozoa</taxon>
        <taxon>Arthropoda</taxon>
        <taxon>Chelicerata</taxon>
        <taxon>Arachnida</taxon>
        <taxon>Acari</taxon>
        <taxon>Acariformes</taxon>
        <taxon>Trombidiformes</taxon>
        <taxon>Prostigmata</taxon>
        <taxon>Anystina</taxon>
        <taxon>Parasitengona</taxon>
        <taxon>Trombidioidea</taxon>
        <taxon>Trombidiidae</taxon>
        <taxon>Dinothrombium</taxon>
    </lineage>
</organism>
<evidence type="ECO:0000256" key="1">
    <source>
        <dbReference type="ARBA" id="ARBA00004141"/>
    </source>
</evidence>
<dbReference type="InterPro" id="IPR036259">
    <property type="entry name" value="MFS_trans_sf"/>
</dbReference>
<dbReference type="GO" id="GO:0016020">
    <property type="term" value="C:membrane"/>
    <property type="evidence" value="ECO:0007669"/>
    <property type="project" value="UniProtKB-SubCell"/>
</dbReference>
<dbReference type="PANTHER" id="PTHR10924:SF4">
    <property type="entry name" value="GH15861P"/>
    <property type="match status" value="1"/>
</dbReference>
<sequence length="430" mass="48167">MCSKESEITTAVYKERFLIQILYILLEFTITFQWIQYSIVPGAIKQLYKVDAVAVNWTTSVWYLSYVIAILPFAFFIKKTGLRSTVIYGSLLNLLGTVLKCFSVEEDKFWLTMCGQTLASLSGVLVYSIPTELTATWFPLNEVSTATSTSLAASLLGTAIGFLVPPFMIENLSNQECIKYGLLRIFIGQAIVSLIIFILILIFFKDKPELPPSVAQLKVDQSEKVPTYCSTLKTLSKNRTFVILFVAFGLVKGINDALQSNLGEIISLRFSSHNRIAGIFGLMSMIAAVPGSLLFGYVMDKTHKHKLLILITFVFTLICLIAFSLFLQFQYVWCFAYVLLVNGFFAGGILPLGFEFAAEVTYPIAPTITAGLLHTSYHFFGYIYNIIYAFIMQNYGYMYANYIFVSSIAVALLSSFLIQSSLKRQEANIV</sequence>
<feature type="domain" description="Major facilitator superfamily (MFS) profile" evidence="6">
    <location>
        <begin position="15"/>
        <end position="423"/>
    </location>
</feature>
<dbReference type="OrthoDB" id="422206at2759"/>
<evidence type="ECO:0000313" key="7">
    <source>
        <dbReference type="EMBL" id="RWS02273.1"/>
    </source>
</evidence>
<keyword evidence="3 5" id="KW-1133">Transmembrane helix</keyword>
<dbReference type="PANTHER" id="PTHR10924">
    <property type="entry name" value="MAJOR FACILITATOR SUPERFAMILY PROTEIN-RELATED"/>
    <property type="match status" value="1"/>
</dbReference>
<dbReference type="GO" id="GO:0097037">
    <property type="term" value="P:heme export"/>
    <property type="evidence" value="ECO:0007669"/>
    <property type="project" value="TreeGrafter"/>
</dbReference>
<dbReference type="Gene3D" id="1.20.1250.20">
    <property type="entry name" value="MFS general substrate transporter like domains"/>
    <property type="match status" value="2"/>
</dbReference>
<keyword evidence="4 5" id="KW-0472">Membrane</keyword>
<dbReference type="Pfam" id="PF07690">
    <property type="entry name" value="MFS_1"/>
    <property type="match status" value="1"/>
</dbReference>
<dbReference type="InterPro" id="IPR049680">
    <property type="entry name" value="FLVCR1-2_SLC49-like"/>
</dbReference>
<feature type="transmembrane region" description="Helical" evidence="5">
    <location>
        <begin position="181"/>
        <end position="204"/>
    </location>
</feature>
<dbReference type="AlphaFoldDB" id="A0A443QGW6"/>
<accession>A0A443QGW6</accession>
<feature type="transmembrane region" description="Helical" evidence="5">
    <location>
        <begin position="276"/>
        <end position="295"/>
    </location>
</feature>
<dbReference type="Proteomes" id="UP000285301">
    <property type="component" value="Unassembled WGS sequence"/>
</dbReference>
<comment type="caution">
    <text evidence="7">The sequence shown here is derived from an EMBL/GenBank/DDBJ whole genome shotgun (WGS) entry which is preliminary data.</text>
</comment>
<dbReference type="GO" id="GO:0015232">
    <property type="term" value="F:heme transmembrane transporter activity"/>
    <property type="evidence" value="ECO:0007669"/>
    <property type="project" value="TreeGrafter"/>
</dbReference>
<proteinExistence type="predicted"/>
<feature type="transmembrane region" description="Helical" evidence="5">
    <location>
        <begin position="370"/>
        <end position="391"/>
    </location>
</feature>
<evidence type="ECO:0000259" key="6">
    <source>
        <dbReference type="PROSITE" id="PS50850"/>
    </source>
</evidence>
<dbReference type="InterPro" id="IPR011701">
    <property type="entry name" value="MFS"/>
</dbReference>
<feature type="transmembrane region" description="Helical" evidence="5">
    <location>
        <begin position="307"/>
        <end position="329"/>
    </location>
</feature>
<dbReference type="EMBL" id="NCKU01007927">
    <property type="protein sequence ID" value="RWS02273.1"/>
    <property type="molecule type" value="Genomic_DNA"/>
</dbReference>
<evidence type="ECO:0000313" key="8">
    <source>
        <dbReference type="Proteomes" id="UP000285301"/>
    </source>
</evidence>
<comment type="subcellular location">
    <subcellularLocation>
        <location evidence="1">Membrane</location>
        <topology evidence="1">Multi-pass membrane protein</topology>
    </subcellularLocation>
</comment>
<dbReference type="PROSITE" id="PS50850">
    <property type="entry name" value="MFS"/>
    <property type="match status" value="1"/>
</dbReference>
<evidence type="ECO:0000256" key="3">
    <source>
        <dbReference type="ARBA" id="ARBA00022989"/>
    </source>
</evidence>
<keyword evidence="2 5" id="KW-0812">Transmembrane</keyword>
<feature type="transmembrane region" description="Helical" evidence="5">
    <location>
        <begin position="60"/>
        <end position="77"/>
    </location>
</feature>
<feature type="transmembrane region" description="Helical" evidence="5">
    <location>
        <begin position="397"/>
        <end position="418"/>
    </location>
</feature>
<feature type="transmembrane region" description="Helical" evidence="5">
    <location>
        <begin position="149"/>
        <end position="169"/>
    </location>
</feature>
<keyword evidence="8" id="KW-1185">Reference proteome</keyword>
<dbReference type="SUPFAM" id="SSF103473">
    <property type="entry name" value="MFS general substrate transporter"/>
    <property type="match status" value="1"/>
</dbReference>
<reference evidence="7 8" key="1">
    <citation type="journal article" date="2018" name="Gigascience">
        <title>Genomes of trombidid mites reveal novel predicted allergens and laterally-transferred genes associated with secondary metabolism.</title>
        <authorList>
            <person name="Dong X."/>
            <person name="Chaisiri K."/>
            <person name="Xia D."/>
            <person name="Armstrong S.D."/>
            <person name="Fang Y."/>
            <person name="Donnelly M.J."/>
            <person name="Kadowaki T."/>
            <person name="McGarry J.W."/>
            <person name="Darby A.C."/>
            <person name="Makepeace B.L."/>
        </authorList>
    </citation>
    <scope>NUCLEOTIDE SEQUENCE [LARGE SCALE GENOMIC DNA]</scope>
    <source>
        <strain evidence="7">UoL-WK</strain>
    </source>
</reference>
<evidence type="ECO:0000256" key="2">
    <source>
        <dbReference type="ARBA" id="ARBA00022692"/>
    </source>
</evidence>
<feature type="transmembrane region" description="Helical" evidence="5">
    <location>
        <begin position="109"/>
        <end position="129"/>
    </location>
</feature>
<protein>
    <submittedName>
        <fullName evidence="7">Putative MFS-type transporter C09D4.1-like protein</fullName>
    </submittedName>
</protein>